<feature type="region of interest" description="Disordered" evidence="6">
    <location>
        <begin position="88"/>
        <end position="107"/>
    </location>
</feature>
<keyword evidence="4" id="KW-0862">Zinc</keyword>
<protein>
    <submittedName>
        <fullName evidence="9">Aromatic ring-opening dioxygenase LigB subunit</fullName>
    </submittedName>
</protein>
<comment type="similarity">
    <text evidence="2">Belongs to the DODA-type extradiol aromatic ring-opening dioxygenase family.</text>
</comment>
<dbReference type="SUPFAM" id="SSF53213">
    <property type="entry name" value="LigB-like"/>
    <property type="match status" value="1"/>
</dbReference>
<evidence type="ECO:0000313" key="9">
    <source>
        <dbReference type="EMBL" id="GAT18802.1"/>
    </source>
</evidence>
<dbReference type="AlphaFoldDB" id="A0A146EYG1"/>
<gene>
    <name evidence="9" type="ORF">RIB2604_00103000</name>
</gene>
<evidence type="ECO:0000256" key="1">
    <source>
        <dbReference type="ARBA" id="ARBA00001947"/>
    </source>
</evidence>
<feature type="compositionally biased region" description="Polar residues" evidence="6">
    <location>
        <begin position="17"/>
        <end position="27"/>
    </location>
</feature>
<name>A0A146EYG1_ASPKA</name>
<reference evidence="10" key="2">
    <citation type="submission" date="2016-02" db="EMBL/GenBank/DDBJ databases">
        <title>Genome sequencing of Aspergillus luchuensis NBRC 4314.</title>
        <authorList>
            <person name="Yamada O."/>
        </authorList>
    </citation>
    <scope>NUCLEOTIDE SEQUENCE [LARGE SCALE GENOMIC DNA]</scope>
    <source>
        <strain evidence="10">RIB 2604</strain>
    </source>
</reference>
<dbReference type="PANTHER" id="PTHR30096">
    <property type="entry name" value="4,5-DOPA DIOXYGENASE EXTRADIOL-LIKE PROTEIN"/>
    <property type="match status" value="1"/>
</dbReference>
<feature type="region of interest" description="Disordered" evidence="6">
    <location>
        <begin position="1"/>
        <end position="27"/>
    </location>
</feature>
<feature type="domain" description="Extradiol ring-cleavage dioxygenase class III enzyme subunit B" evidence="8">
    <location>
        <begin position="138"/>
        <end position="307"/>
    </location>
</feature>
<evidence type="ECO:0000256" key="3">
    <source>
        <dbReference type="ARBA" id="ARBA00022723"/>
    </source>
</evidence>
<sequence length="333" mass="35609">MSSAPIPPSSSSAPSSHQNTTSTPPKQKSTLAVLSLITLLLAIAVAGFWGYTGSTSIGSGGSTDANLFGLRRLLGAGGRASASRGFVASTTSTTTTPGGGSLSDRVTKKNKKLGEGGFEDRVTMARTPVYFLSHGGEKYPNVGSREVANKVLDALSQAGIKGEGVKRGLDHGVWASFKCAFEPEKNPLNVPVVQVSLFKTEDPIQHYRLGQAVSRLREENILIIVSGMAVHNLRDMQFTWGDPRPLPYTASFDEALKEAVTKAPAEREQAMADLLKRPDARQAHPYFDHLLPIHIGAGAAGDDVGRRLWTLKEGSMSWAQYRFGEIANSTSSL</sequence>
<comment type="caution">
    <text evidence="9">The sequence shown here is derived from an EMBL/GenBank/DDBJ whole genome shotgun (WGS) entry which is preliminary data.</text>
</comment>
<dbReference type="PANTHER" id="PTHR30096:SF0">
    <property type="entry name" value="4,5-DOPA DIOXYGENASE EXTRADIOL-LIKE PROTEIN"/>
    <property type="match status" value="1"/>
</dbReference>
<proteinExistence type="inferred from homology"/>
<keyword evidence="7" id="KW-0812">Transmembrane</keyword>
<keyword evidence="7" id="KW-0472">Membrane</keyword>
<dbReference type="Pfam" id="PF02900">
    <property type="entry name" value="LigB"/>
    <property type="match status" value="1"/>
</dbReference>
<dbReference type="GO" id="GO:0008198">
    <property type="term" value="F:ferrous iron binding"/>
    <property type="evidence" value="ECO:0007669"/>
    <property type="project" value="InterPro"/>
</dbReference>
<keyword evidence="5" id="KW-0560">Oxidoreductase</keyword>
<feature type="transmembrane region" description="Helical" evidence="7">
    <location>
        <begin position="31"/>
        <end position="51"/>
    </location>
</feature>
<evidence type="ECO:0000313" key="10">
    <source>
        <dbReference type="Proteomes" id="UP000075230"/>
    </source>
</evidence>
<evidence type="ECO:0000256" key="4">
    <source>
        <dbReference type="ARBA" id="ARBA00022833"/>
    </source>
</evidence>
<dbReference type="GO" id="GO:0008270">
    <property type="term" value="F:zinc ion binding"/>
    <property type="evidence" value="ECO:0007669"/>
    <property type="project" value="InterPro"/>
</dbReference>
<organism evidence="9 10">
    <name type="scientific">Aspergillus kawachii</name>
    <name type="common">White koji mold</name>
    <name type="synonym">Aspergillus awamori var. kawachi</name>
    <dbReference type="NCBI Taxonomy" id="1069201"/>
    <lineage>
        <taxon>Eukaryota</taxon>
        <taxon>Fungi</taxon>
        <taxon>Dikarya</taxon>
        <taxon>Ascomycota</taxon>
        <taxon>Pezizomycotina</taxon>
        <taxon>Eurotiomycetes</taxon>
        <taxon>Eurotiomycetidae</taxon>
        <taxon>Eurotiales</taxon>
        <taxon>Aspergillaceae</taxon>
        <taxon>Aspergillus</taxon>
        <taxon>Aspergillus subgen. Circumdati</taxon>
    </lineage>
</organism>
<comment type="cofactor">
    <cofactor evidence="1">
        <name>Zn(2+)</name>
        <dbReference type="ChEBI" id="CHEBI:29105"/>
    </cofactor>
</comment>
<dbReference type="GO" id="GO:0016702">
    <property type="term" value="F:oxidoreductase activity, acting on single donors with incorporation of molecular oxygen, incorporation of two atoms of oxygen"/>
    <property type="evidence" value="ECO:0007669"/>
    <property type="project" value="UniProtKB-ARBA"/>
</dbReference>
<dbReference type="EMBL" id="BCWF01000001">
    <property type="protein sequence ID" value="GAT18802.1"/>
    <property type="molecule type" value="Genomic_DNA"/>
</dbReference>
<dbReference type="InterPro" id="IPR004183">
    <property type="entry name" value="Xdiol_dOase_suB"/>
</dbReference>
<evidence type="ECO:0000256" key="7">
    <source>
        <dbReference type="SAM" id="Phobius"/>
    </source>
</evidence>
<dbReference type="VEuPathDB" id="FungiDB:ASPFODRAFT_137587"/>
<keyword evidence="7" id="KW-1133">Transmembrane helix</keyword>
<reference evidence="9 10" key="1">
    <citation type="journal article" date="2016" name="DNA Res.">
        <title>Genome sequence of Aspergillus luchuensis NBRC 4314.</title>
        <authorList>
            <person name="Yamada O."/>
            <person name="Machida M."/>
            <person name="Hosoyama A."/>
            <person name="Goto M."/>
            <person name="Takahashi T."/>
            <person name="Futagami T."/>
            <person name="Yamagata Y."/>
            <person name="Takeuchi M."/>
            <person name="Kobayashi T."/>
            <person name="Koike H."/>
            <person name="Abe K."/>
            <person name="Asai K."/>
            <person name="Arita M."/>
            <person name="Fujita N."/>
            <person name="Fukuda K."/>
            <person name="Higa K."/>
            <person name="Horikawa H."/>
            <person name="Ishikawa T."/>
            <person name="Jinno K."/>
            <person name="Kato Y."/>
            <person name="Kirimura K."/>
            <person name="Mizutani O."/>
            <person name="Nakasone K."/>
            <person name="Sano M."/>
            <person name="Shiraishi Y."/>
            <person name="Tsukahara M."/>
            <person name="Gomi K."/>
        </authorList>
    </citation>
    <scope>NUCLEOTIDE SEQUENCE [LARGE SCALE GENOMIC DNA]</scope>
    <source>
        <strain evidence="9 10">RIB 2604</strain>
    </source>
</reference>
<keyword evidence="9" id="KW-0223">Dioxygenase</keyword>
<evidence type="ECO:0000256" key="5">
    <source>
        <dbReference type="ARBA" id="ARBA00023002"/>
    </source>
</evidence>
<dbReference type="CDD" id="cd07363">
    <property type="entry name" value="45_DOPA_Dioxygenase"/>
    <property type="match status" value="1"/>
</dbReference>
<accession>A0A146EYG1</accession>
<evidence type="ECO:0000256" key="2">
    <source>
        <dbReference type="ARBA" id="ARBA00007581"/>
    </source>
</evidence>
<keyword evidence="3" id="KW-0479">Metal-binding</keyword>
<evidence type="ECO:0000256" key="6">
    <source>
        <dbReference type="SAM" id="MobiDB-lite"/>
    </source>
</evidence>
<evidence type="ECO:0000259" key="8">
    <source>
        <dbReference type="Pfam" id="PF02900"/>
    </source>
</evidence>
<dbReference type="Gene3D" id="3.40.830.10">
    <property type="entry name" value="LigB-like"/>
    <property type="match status" value="1"/>
</dbReference>
<dbReference type="Proteomes" id="UP000075230">
    <property type="component" value="Unassembled WGS sequence"/>
</dbReference>
<dbReference type="InterPro" id="IPR014436">
    <property type="entry name" value="Extradiol_dOase_DODA"/>
</dbReference>